<dbReference type="STRING" id="526222.Desal_2890"/>
<dbReference type="CDD" id="cd07377">
    <property type="entry name" value="WHTH_GntR"/>
    <property type="match status" value="1"/>
</dbReference>
<evidence type="ECO:0000256" key="3">
    <source>
        <dbReference type="ARBA" id="ARBA00023163"/>
    </source>
</evidence>
<dbReference type="InterPro" id="IPR000524">
    <property type="entry name" value="Tscrpt_reg_HTH_GntR"/>
</dbReference>
<dbReference type="RefSeq" id="WP_015852758.1">
    <property type="nucleotide sequence ID" value="NC_012881.1"/>
</dbReference>
<keyword evidence="2" id="KW-0238">DNA-binding</keyword>
<dbReference type="GO" id="GO:0003677">
    <property type="term" value="F:DNA binding"/>
    <property type="evidence" value="ECO:0007669"/>
    <property type="project" value="UniProtKB-KW"/>
</dbReference>
<keyword evidence="3" id="KW-0804">Transcription</keyword>
<reference evidence="5 6" key="1">
    <citation type="submission" date="2009-06" db="EMBL/GenBank/DDBJ databases">
        <title>Complete sequence of Desulfovibrio salexigens DSM 2638.</title>
        <authorList>
            <consortium name="US DOE Joint Genome Institute"/>
            <person name="Lucas S."/>
            <person name="Copeland A."/>
            <person name="Lapidus A."/>
            <person name="Glavina del Rio T."/>
            <person name="Tice H."/>
            <person name="Bruce D."/>
            <person name="Goodwin L."/>
            <person name="Pitluck S."/>
            <person name="Munk A.C."/>
            <person name="Brettin T."/>
            <person name="Detter J.C."/>
            <person name="Han C."/>
            <person name="Tapia R."/>
            <person name="Larimer F."/>
            <person name="Land M."/>
            <person name="Hauser L."/>
            <person name="Kyrpides N."/>
            <person name="Anderson I."/>
            <person name="Wall J.D."/>
            <person name="Arkin A.P."/>
            <person name="Dehal P."/>
            <person name="Chivian D."/>
            <person name="Giles B."/>
            <person name="Hazen T.C."/>
        </authorList>
    </citation>
    <scope>NUCLEOTIDE SEQUENCE [LARGE SCALE GENOMIC DNA]</scope>
    <source>
        <strain evidence="6">ATCC 14822 / DSM 2638 / NCIMB 8403 / VKM B-1763</strain>
    </source>
</reference>
<dbReference type="eggNOG" id="COG1802">
    <property type="taxonomic scope" value="Bacteria"/>
</dbReference>
<evidence type="ECO:0000313" key="5">
    <source>
        <dbReference type="EMBL" id="ACS80942.1"/>
    </source>
</evidence>
<organism evidence="5 6">
    <name type="scientific">Maridesulfovibrio salexigens (strain ATCC 14822 / DSM 2638 / NCIMB 8403 / VKM B-1763)</name>
    <name type="common">Desulfovibrio salexigens</name>
    <dbReference type="NCBI Taxonomy" id="526222"/>
    <lineage>
        <taxon>Bacteria</taxon>
        <taxon>Pseudomonadati</taxon>
        <taxon>Thermodesulfobacteriota</taxon>
        <taxon>Desulfovibrionia</taxon>
        <taxon>Desulfovibrionales</taxon>
        <taxon>Desulfovibrionaceae</taxon>
        <taxon>Maridesulfovibrio</taxon>
    </lineage>
</organism>
<dbReference type="SUPFAM" id="SSF48008">
    <property type="entry name" value="GntR ligand-binding domain-like"/>
    <property type="match status" value="1"/>
</dbReference>
<proteinExistence type="predicted"/>
<dbReference type="Proteomes" id="UP000002601">
    <property type="component" value="Chromosome"/>
</dbReference>
<dbReference type="PANTHER" id="PTHR43537:SF24">
    <property type="entry name" value="GLUCONATE OPERON TRANSCRIPTIONAL REPRESSOR"/>
    <property type="match status" value="1"/>
</dbReference>
<dbReference type="HOGENOM" id="CLU_017584_5_5_7"/>
<dbReference type="KEGG" id="dsa:Desal_2890"/>
<dbReference type="InterPro" id="IPR036388">
    <property type="entry name" value="WH-like_DNA-bd_sf"/>
</dbReference>
<dbReference type="Pfam" id="PF07729">
    <property type="entry name" value="FCD"/>
    <property type="match status" value="1"/>
</dbReference>
<dbReference type="SMART" id="SM00345">
    <property type="entry name" value="HTH_GNTR"/>
    <property type="match status" value="1"/>
</dbReference>
<accession>C6C071</accession>
<dbReference type="OrthoDB" id="9812645at2"/>
<dbReference type="PROSITE" id="PS50949">
    <property type="entry name" value="HTH_GNTR"/>
    <property type="match status" value="1"/>
</dbReference>
<dbReference type="AlphaFoldDB" id="C6C071"/>
<dbReference type="SUPFAM" id="SSF46785">
    <property type="entry name" value="Winged helix' DNA-binding domain"/>
    <property type="match status" value="1"/>
</dbReference>
<feature type="domain" description="HTH gntR-type" evidence="4">
    <location>
        <begin position="10"/>
        <end position="77"/>
    </location>
</feature>
<dbReference type="InterPro" id="IPR008920">
    <property type="entry name" value="TF_FadR/GntR_C"/>
</dbReference>
<dbReference type="Pfam" id="PF00392">
    <property type="entry name" value="GntR"/>
    <property type="match status" value="1"/>
</dbReference>
<dbReference type="InterPro" id="IPR036390">
    <property type="entry name" value="WH_DNA-bd_sf"/>
</dbReference>
<evidence type="ECO:0000313" key="6">
    <source>
        <dbReference type="Proteomes" id="UP000002601"/>
    </source>
</evidence>
<evidence type="ECO:0000256" key="1">
    <source>
        <dbReference type="ARBA" id="ARBA00023015"/>
    </source>
</evidence>
<gene>
    <name evidence="5" type="ordered locus">Desal_2890</name>
</gene>
<dbReference type="Gene3D" id="1.20.120.530">
    <property type="entry name" value="GntR ligand-binding domain-like"/>
    <property type="match status" value="1"/>
</dbReference>
<dbReference type="Gene3D" id="1.10.10.10">
    <property type="entry name" value="Winged helix-like DNA-binding domain superfamily/Winged helix DNA-binding domain"/>
    <property type="match status" value="1"/>
</dbReference>
<dbReference type="EMBL" id="CP001649">
    <property type="protein sequence ID" value="ACS80942.1"/>
    <property type="molecule type" value="Genomic_DNA"/>
</dbReference>
<dbReference type="GO" id="GO:0003700">
    <property type="term" value="F:DNA-binding transcription factor activity"/>
    <property type="evidence" value="ECO:0007669"/>
    <property type="project" value="InterPro"/>
</dbReference>
<keyword evidence="6" id="KW-1185">Reference proteome</keyword>
<protein>
    <submittedName>
        <fullName evidence="5">Transcriptional regulator, GntR family</fullName>
    </submittedName>
</protein>
<evidence type="ECO:0000259" key="4">
    <source>
        <dbReference type="PROSITE" id="PS50949"/>
    </source>
</evidence>
<dbReference type="SMART" id="SM00895">
    <property type="entry name" value="FCD"/>
    <property type="match status" value="1"/>
</dbReference>
<sequence>MVSSIGLKRRVLRDDVVEHIVGSILKGHLKPGDKIVETRISRELQVSQGAVREAIRDLTARGFVETEPYKGSRVKVLSSDELYDYFAVRSELEPLALSWGYELNRIDIDGLMSAVESMYAGVERKDMTALGQADLDFHRTIMECSGNGSLVRSWEALANDYWMFTLVKQHLEDGVDLGAHAQEHREIVDAVKAGDLDLTKELLRNHYSL</sequence>
<dbReference type="PANTHER" id="PTHR43537">
    <property type="entry name" value="TRANSCRIPTIONAL REGULATOR, GNTR FAMILY"/>
    <property type="match status" value="1"/>
</dbReference>
<dbReference type="InterPro" id="IPR011711">
    <property type="entry name" value="GntR_C"/>
</dbReference>
<keyword evidence="1" id="KW-0805">Transcription regulation</keyword>
<name>C6C071_MARSD</name>
<evidence type="ECO:0000256" key="2">
    <source>
        <dbReference type="ARBA" id="ARBA00023125"/>
    </source>
</evidence>